<dbReference type="AlphaFoldDB" id="A0A975G4Z0"/>
<protein>
    <submittedName>
        <fullName evidence="2">Benenodin family lasso peptide</fullName>
    </submittedName>
</protein>
<dbReference type="EMBL" id="CP073078">
    <property type="protein sequence ID" value="QUD90131.1"/>
    <property type="molecule type" value="Genomic_DNA"/>
</dbReference>
<feature type="compositionally biased region" description="Basic and acidic residues" evidence="1">
    <location>
        <begin position="32"/>
        <end position="44"/>
    </location>
</feature>
<organism evidence="2 3">
    <name type="scientific">Phenylobacterium montanum</name>
    <dbReference type="NCBI Taxonomy" id="2823693"/>
    <lineage>
        <taxon>Bacteria</taxon>
        <taxon>Pseudomonadati</taxon>
        <taxon>Pseudomonadota</taxon>
        <taxon>Alphaproteobacteria</taxon>
        <taxon>Caulobacterales</taxon>
        <taxon>Caulobacteraceae</taxon>
        <taxon>Phenylobacterium</taxon>
    </lineage>
</organism>
<dbReference type="InterPro" id="IPR049805">
    <property type="entry name" value="Lasso_benenodin"/>
</dbReference>
<dbReference type="RefSeq" id="WP_211940182.1">
    <property type="nucleotide sequence ID" value="NZ_CP073078.1"/>
</dbReference>
<evidence type="ECO:0000313" key="2">
    <source>
        <dbReference type="EMBL" id="QUD90131.1"/>
    </source>
</evidence>
<dbReference type="NCBIfam" id="NF033522">
    <property type="entry name" value="lasso_benenodin"/>
    <property type="match status" value="1"/>
</dbReference>
<feature type="region of interest" description="Disordered" evidence="1">
    <location>
        <begin position="22"/>
        <end position="44"/>
    </location>
</feature>
<dbReference type="Pfam" id="PF24178">
    <property type="entry name" value="Subterisin"/>
    <property type="match status" value="1"/>
</dbReference>
<accession>A0A975G4Z0</accession>
<evidence type="ECO:0000313" key="3">
    <source>
        <dbReference type="Proteomes" id="UP000676409"/>
    </source>
</evidence>
<evidence type="ECO:0000256" key="1">
    <source>
        <dbReference type="SAM" id="MobiDB-lite"/>
    </source>
</evidence>
<dbReference type="Proteomes" id="UP000676409">
    <property type="component" value="Chromosome"/>
</dbReference>
<keyword evidence="3" id="KW-1185">Reference proteome</keyword>
<name>A0A975G4Z0_9CAUL</name>
<proteinExistence type="predicted"/>
<gene>
    <name evidence="2" type="ORF">KCG34_09820</name>
</gene>
<dbReference type="KEGG" id="caul:KCG34_09820"/>
<reference evidence="2" key="1">
    <citation type="submission" date="2021-04" db="EMBL/GenBank/DDBJ databases">
        <title>The complete genome sequence of Caulobacter sp. S6.</title>
        <authorList>
            <person name="Tang Y."/>
            <person name="Ouyang W."/>
            <person name="Liu Q."/>
            <person name="Huang B."/>
            <person name="Guo Z."/>
            <person name="Lei P."/>
        </authorList>
    </citation>
    <scope>NUCLEOTIDE SEQUENCE</scope>
    <source>
        <strain evidence="2">S6</strain>
    </source>
</reference>
<sequence>MDRIIETNDQDLVDLGAASVETRGGPLGVGEGEGRQHIEGLADD</sequence>